<gene>
    <name evidence="2" type="primary">tig_0</name>
    <name evidence="2" type="ORF">CM83_14355</name>
</gene>
<evidence type="ECO:0000313" key="2">
    <source>
        <dbReference type="EMBL" id="JAG10324.1"/>
    </source>
</evidence>
<reference evidence="3" key="3">
    <citation type="submission" date="2014-09" db="EMBL/GenBank/DDBJ databases">
        <authorList>
            <person name="Magalhaes I.L.F."/>
            <person name="Oliveira U."/>
            <person name="Santos F.R."/>
            <person name="Vidigal T.H.D.A."/>
            <person name="Brescovit A.D."/>
            <person name="Santos A.J."/>
        </authorList>
    </citation>
    <scope>NUCLEOTIDE SEQUENCE</scope>
</reference>
<name>A0A0A9WRA6_LYGHE</name>
<proteinExistence type="predicted"/>
<organism evidence="2">
    <name type="scientific">Lygus hesperus</name>
    <name type="common">Western plant bug</name>
    <dbReference type="NCBI Taxonomy" id="30085"/>
    <lineage>
        <taxon>Eukaryota</taxon>
        <taxon>Metazoa</taxon>
        <taxon>Ecdysozoa</taxon>
        <taxon>Arthropoda</taxon>
        <taxon>Hexapoda</taxon>
        <taxon>Insecta</taxon>
        <taxon>Pterygota</taxon>
        <taxon>Neoptera</taxon>
        <taxon>Paraneoptera</taxon>
        <taxon>Hemiptera</taxon>
        <taxon>Heteroptera</taxon>
        <taxon>Panheteroptera</taxon>
        <taxon>Cimicomorpha</taxon>
        <taxon>Miridae</taxon>
        <taxon>Mirini</taxon>
        <taxon>Lygus</taxon>
    </lineage>
</organism>
<dbReference type="AlphaFoldDB" id="A0A0A9WRA6"/>
<sequence>MESSESSGSSPLILYETKSFTFRKPSLGEHIKFTPKLKTGPEDLNIFQAKTPEEIQKIYNKLLVTVGRWSAEMYLKIRAKLAEDSVTVPPVCPEFLESFSGRKCMFDTVEKPRELDPNTNKYVLRECKPKKVIESSPAFDESDFGKEPSYKNIFKNARNNRKSSEDKREEIVLLKEISNAEDSQLTDSLTNSLLRESSSSSKPSGLMPDGNNNYLLEIRERRRLSKKMTSQDQVKLEVELDDIAATFQSVPIRHVLHHNLDEQVDLTKAIIGERLTKVDPEDEMKGLSYMKRAMLGNEDRIEDFQEKFNDERWRRKFDLDKIEQSDEEDTTDGSKIYISDSSSLCSQDSFGSSIDGKNRHPKLSRIPYVEEVHRRKDSYFDKISKKWEKVVTKNLIEPNLKLTPIFRCLYTDVRLRSADKFYQRILESLDAKYEEVYPKKFVPYKHRLRDWTKKDAEMAANAGQVHCKRRLFESANLVKKRPQEEPKLIDYTPTKHLINNQRIRLKCIMKDIENREKLGMTDWRKQAFVEEYVNLRPIIATKRKDKTRRMSTRKKRNISRDISSKAKLMVHFPQIVGTDSSTYFIHRAPQDALPATKKYFPMGV</sequence>
<reference evidence="2" key="1">
    <citation type="journal article" date="2014" name="PLoS ONE">
        <title>Transcriptome-Based Identification of ABC Transporters in the Western Tarnished Plant Bug Lygus hesperus.</title>
        <authorList>
            <person name="Hull J.J."/>
            <person name="Chaney K."/>
            <person name="Geib S.M."/>
            <person name="Fabrick J.A."/>
            <person name="Brent C.S."/>
            <person name="Walsh D."/>
            <person name="Lavine L.C."/>
        </authorList>
    </citation>
    <scope>NUCLEOTIDE SEQUENCE</scope>
</reference>
<reference evidence="2" key="2">
    <citation type="submission" date="2014-07" db="EMBL/GenBank/DDBJ databases">
        <authorList>
            <person name="Hull J."/>
        </authorList>
    </citation>
    <scope>NUCLEOTIDE SEQUENCE</scope>
</reference>
<dbReference type="EMBL" id="GBRD01017778">
    <property type="protein sequence ID" value="JAG48049.1"/>
    <property type="molecule type" value="Transcribed_RNA"/>
</dbReference>
<dbReference type="EMBL" id="GBHO01033280">
    <property type="protein sequence ID" value="JAG10324.1"/>
    <property type="molecule type" value="Transcribed_RNA"/>
</dbReference>
<feature type="compositionally biased region" description="Low complexity" evidence="1">
    <location>
        <begin position="188"/>
        <end position="206"/>
    </location>
</feature>
<feature type="region of interest" description="Disordered" evidence="1">
    <location>
        <begin position="185"/>
        <end position="212"/>
    </location>
</feature>
<protein>
    <submittedName>
        <fullName evidence="2">Trigger factor</fullName>
    </submittedName>
</protein>
<accession>A0A0A9WRA6</accession>
<evidence type="ECO:0000256" key="1">
    <source>
        <dbReference type="SAM" id="MobiDB-lite"/>
    </source>
</evidence>
<evidence type="ECO:0000313" key="3">
    <source>
        <dbReference type="EMBL" id="JAG48049.1"/>
    </source>
</evidence>